<dbReference type="RefSeq" id="WP_343761643.1">
    <property type="nucleotide sequence ID" value="NZ_BAAACG010000010.1"/>
</dbReference>
<evidence type="ECO:0000313" key="1">
    <source>
        <dbReference type="EMBL" id="GAA0741209.1"/>
    </source>
</evidence>
<name>A0ABN1JJR9_9CLOT</name>
<reference evidence="1 2" key="1">
    <citation type="journal article" date="2019" name="Int. J. Syst. Evol. Microbiol.">
        <title>The Global Catalogue of Microorganisms (GCM) 10K type strain sequencing project: providing services to taxonomists for standard genome sequencing and annotation.</title>
        <authorList>
            <consortium name="The Broad Institute Genomics Platform"/>
            <consortium name="The Broad Institute Genome Sequencing Center for Infectious Disease"/>
            <person name="Wu L."/>
            <person name="Ma J."/>
        </authorList>
    </citation>
    <scope>NUCLEOTIDE SEQUENCE [LARGE SCALE GENOMIC DNA]</scope>
    <source>
        <strain evidence="1 2">JCM 1407</strain>
    </source>
</reference>
<sequence length="1221" mass="145500">MERFKQILEIPDFPEEIRDAYNKKELAIFLGAGISRLANCSSWNQLAKDLLEGLAEDNLIDYKTKEQLSCISDNKKLITIAFEEYKKENKLEEFYKIFNKDLDGNNNSDIYNQVAKLKGVYFTTNADMLLEKALFNDEEESVKYFSVSDCRSAVLEKKTIPFIYHIHGRKDDRNSLVFTTSQYLSTYNNPKFKKFLQFVFDNYRILFLGYGLNEFEVLDYLISKNSNGVNDRHFYLEGFFSYELEYANHMAEYYKTLGIKLIPYSKDKKGFNQQINIIRKWVKEIKNTTFMIVDEFSEIEKNIRHYSNQNKIIIFNLINNNKKNEHIFMHELPKSKDFMLWIEELINKDYFNIDRCPNIIRLDNGRYRGQYWDMLYVFVDLIKMNKTNKRFFDIAYEQLEKISDEICDKEEKMKNWLVIYSMWFIFINLPGKYITEKIVKFFRKAIKYDLDSNILWIDGLIENNIFNKISIDSKKYFYDFILGYNIKEGTSNGQIKPIVAEYRFNDVLELIKANINNNNAHIMVEIIERYITSIIDMNNYESYSFNRLEVLDIINYTNDIDYYIFLTELLRYSVLMLNKEELHQVINRWITDEREFYKIAAIYIISEKYKDFNEIFFQLDKNPFNDHKIYTQVYYLLKKNNEEICSDNENKKKLIGWIENTKFSIENNDKHSNKVINGYKVKVLELLAEFDTEVSGIINYYKEQEYYNMGDPFEELNEKMNGSRLDRSKEKPFFPDGFYETIPSEIYDYICKYIKDKTVDRYDSFIAGEELFEYLEKHIDKKEYILECYIKMPPILIGIFVEKCNMIKTKVDSLLGDSILDFSIKCIGRLSKIQINDDVTYAINITLSILNNYIHSITDTVKLNEIFNILIECLKHKPWKEHKDIDKIYTRSFSGVESYGIDIIIDCALKICEIDGNKNISEKLIDYIEERLSEQDINYKVRSIVATRLNALMYLNADRTLENLKKLFFTPNNRFSIASITGYVYLNNELYKQIHKFFHTSGIYKYVINECKEFNDDNKNVDYRGIYIKFITLYKIIDFEDEENNNIFNLVLFRRKKKEISSILNMINDVDFYKHQSNSAEYKKNSEKIWNKLYDELIKESVFKDIAEDMINYLPVVNAIDKNIYNKICVCIKEVKSINNYYRILKNRSRLITDSIQAKYVGEILFMMIDKINHISIEFTDIVKKIYSKDAKLAIKICNHGVDLGYEIFSRLLKKFRSDNS</sequence>
<organism evidence="1 2">
    <name type="scientific">Clostridium oceanicum</name>
    <dbReference type="NCBI Taxonomy" id="1543"/>
    <lineage>
        <taxon>Bacteria</taxon>
        <taxon>Bacillati</taxon>
        <taxon>Bacillota</taxon>
        <taxon>Clostridia</taxon>
        <taxon>Eubacteriales</taxon>
        <taxon>Clostridiaceae</taxon>
        <taxon>Clostridium</taxon>
    </lineage>
</organism>
<dbReference type="Proteomes" id="UP001501510">
    <property type="component" value="Unassembled WGS sequence"/>
</dbReference>
<protein>
    <recommendedName>
        <fullName evidence="3">SIR2-like domain-containing protein</fullName>
    </recommendedName>
</protein>
<evidence type="ECO:0000313" key="2">
    <source>
        <dbReference type="Proteomes" id="UP001501510"/>
    </source>
</evidence>
<accession>A0ABN1JJR9</accession>
<gene>
    <name evidence="1" type="ORF">GCM10008906_22090</name>
</gene>
<comment type="caution">
    <text evidence="1">The sequence shown here is derived from an EMBL/GenBank/DDBJ whole genome shotgun (WGS) entry which is preliminary data.</text>
</comment>
<dbReference type="Pfam" id="PF13289">
    <property type="entry name" value="SIR2_2"/>
    <property type="match status" value="1"/>
</dbReference>
<evidence type="ECO:0008006" key="3">
    <source>
        <dbReference type="Google" id="ProtNLM"/>
    </source>
</evidence>
<proteinExistence type="predicted"/>
<keyword evidence="2" id="KW-1185">Reference proteome</keyword>
<dbReference type="EMBL" id="BAAACG010000010">
    <property type="protein sequence ID" value="GAA0741209.1"/>
    <property type="molecule type" value="Genomic_DNA"/>
</dbReference>